<accession>A0A0C3EUT8</accession>
<proteinExistence type="predicted"/>
<dbReference type="EMBL" id="KN833206">
    <property type="protein sequence ID" value="KIM71809.1"/>
    <property type="molecule type" value="Genomic_DNA"/>
</dbReference>
<organism evidence="2 3">
    <name type="scientific">Piloderma croceum (strain F 1598)</name>
    <dbReference type="NCBI Taxonomy" id="765440"/>
    <lineage>
        <taxon>Eukaryota</taxon>
        <taxon>Fungi</taxon>
        <taxon>Dikarya</taxon>
        <taxon>Basidiomycota</taxon>
        <taxon>Agaricomycotina</taxon>
        <taxon>Agaricomycetes</taxon>
        <taxon>Agaricomycetidae</taxon>
        <taxon>Atheliales</taxon>
        <taxon>Atheliaceae</taxon>
        <taxon>Piloderma</taxon>
    </lineage>
</organism>
<feature type="compositionally biased region" description="Polar residues" evidence="1">
    <location>
        <begin position="80"/>
        <end position="89"/>
    </location>
</feature>
<feature type="compositionally biased region" description="Basic and acidic residues" evidence="1">
    <location>
        <begin position="90"/>
        <end position="99"/>
    </location>
</feature>
<evidence type="ECO:0000313" key="3">
    <source>
        <dbReference type="Proteomes" id="UP000054166"/>
    </source>
</evidence>
<protein>
    <submittedName>
        <fullName evidence="2">Uncharacterized protein</fullName>
    </submittedName>
</protein>
<dbReference type="InParanoid" id="A0A0C3EUT8"/>
<reference evidence="2 3" key="1">
    <citation type="submission" date="2014-04" db="EMBL/GenBank/DDBJ databases">
        <authorList>
            <consortium name="DOE Joint Genome Institute"/>
            <person name="Kuo A."/>
            <person name="Tarkka M."/>
            <person name="Buscot F."/>
            <person name="Kohler A."/>
            <person name="Nagy L.G."/>
            <person name="Floudas D."/>
            <person name="Copeland A."/>
            <person name="Barry K.W."/>
            <person name="Cichocki N."/>
            <person name="Veneault-Fourrey C."/>
            <person name="LaButti K."/>
            <person name="Lindquist E.A."/>
            <person name="Lipzen A."/>
            <person name="Lundell T."/>
            <person name="Morin E."/>
            <person name="Murat C."/>
            <person name="Sun H."/>
            <person name="Tunlid A."/>
            <person name="Henrissat B."/>
            <person name="Grigoriev I.V."/>
            <person name="Hibbett D.S."/>
            <person name="Martin F."/>
            <person name="Nordberg H.P."/>
            <person name="Cantor M.N."/>
            <person name="Hua S.X."/>
        </authorList>
    </citation>
    <scope>NUCLEOTIDE SEQUENCE [LARGE SCALE GENOMIC DNA]</scope>
    <source>
        <strain evidence="2 3">F 1598</strain>
    </source>
</reference>
<evidence type="ECO:0000256" key="1">
    <source>
        <dbReference type="SAM" id="MobiDB-lite"/>
    </source>
</evidence>
<keyword evidence="3" id="KW-1185">Reference proteome</keyword>
<feature type="compositionally biased region" description="Basic and acidic residues" evidence="1">
    <location>
        <begin position="63"/>
        <end position="79"/>
    </location>
</feature>
<feature type="region of interest" description="Disordered" evidence="1">
    <location>
        <begin position="61"/>
        <end position="99"/>
    </location>
</feature>
<sequence>MVRVSSLDEKDGVRFSGYIPGRVSMAFKRRPWCMEKPIQSRGARVEPKLLELNFVRFAATSSNDHRTSHRKFDWQKRGQDNTPSSINTQRDSDCKIDET</sequence>
<gene>
    <name evidence="2" type="ORF">PILCRDRAFT_748894</name>
</gene>
<evidence type="ECO:0000313" key="2">
    <source>
        <dbReference type="EMBL" id="KIM71809.1"/>
    </source>
</evidence>
<reference evidence="3" key="2">
    <citation type="submission" date="2015-01" db="EMBL/GenBank/DDBJ databases">
        <title>Evolutionary Origins and Diversification of the Mycorrhizal Mutualists.</title>
        <authorList>
            <consortium name="DOE Joint Genome Institute"/>
            <consortium name="Mycorrhizal Genomics Consortium"/>
            <person name="Kohler A."/>
            <person name="Kuo A."/>
            <person name="Nagy L.G."/>
            <person name="Floudas D."/>
            <person name="Copeland A."/>
            <person name="Barry K.W."/>
            <person name="Cichocki N."/>
            <person name="Veneault-Fourrey C."/>
            <person name="LaButti K."/>
            <person name="Lindquist E.A."/>
            <person name="Lipzen A."/>
            <person name="Lundell T."/>
            <person name="Morin E."/>
            <person name="Murat C."/>
            <person name="Riley R."/>
            <person name="Ohm R."/>
            <person name="Sun H."/>
            <person name="Tunlid A."/>
            <person name="Henrissat B."/>
            <person name="Grigoriev I.V."/>
            <person name="Hibbett D.S."/>
            <person name="Martin F."/>
        </authorList>
    </citation>
    <scope>NUCLEOTIDE SEQUENCE [LARGE SCALE GENOMIC DNA]</scope>
    <source>
        <strain evidence="3">F 1598</strain>
    </source>
</reference>
<name>A0A0C3EUT8_PILCF</name>
<dbReference type="Proteomes" id="UP000054166">
    <property type="component" value="Unassembled WGS sequence"/>
</dbReference>
<dbReference type="AlphaFoldDB" id="A0A0C3EUT8"/>
<dbReference type="HOGENOM" id="CLU_2321232_0_0_1"/>